<protein>
    <submittedName>
        <fullName evidence="1">Uncharacterized protein</fullName>
    </submittedName>
</protein>
<evidence type="ECO:0000313" key="2">
    <source>
        <dbReference type="Proteomes" id="UP001497623"/>
    </source>
</evidence>
<reference evidence="1 2" key="1">
    <citation type="submission" date="2024-05" db="EMBL/GenBank/DDBJ databases">
        <authorList>
            <person name="Wallberg A."/>
        </authorList>
    </citation>
    <scope>NUCLEOTIDE SEQUENCE [LARGE SCALE GENOMIC DNA]</scope>
</reference>
<sequence>MATNYSQKMSQLKEEMISVINEEVRFLYIEPGRIFRNDKEKEELLRALSIDKVLTKVFSKFLDIIVPMMENIHQECAEKHEIVMKSVKGVKDDINDPQIELDKYTQHSRRKNVRIHNILEPKLEPNEQKDDTNATIIKILHEAGLTDINNEDFSISHRIPSVDFKGKP</sequence>
<dbReference type="AlphaFoldDB" id="A0AAV2SY00"/>
<comment type="caution">
    <text evidence="1">The sequence shown here is derived from an EMBL/GenBank/DDBJ whole genome shotgun (WGS) entry which is preliminary data.</text>
</comment>
<evidence type="ECO:0000313" key="1">
    <source>
        <dbReference type="EMBL" id="CAL4250551.1"/>
    </source>
</evidence>
<name>A0AAV2SY00_MEGNR</name>
<organism evidence="1 2">
    <name type="scientific">Meganyctiphanes norvegica</name>
    <name type="common">Northern krill</name>
    <name type="synonym">Thysanopoda norvegica</name>
    <dbReference type="NCBI Taxonomy" id="48144"/>
    <lineage>
        <taxon>Eukaryota</taxon>
        <taxon>Metazoa</taxon>
        <taxon>Ecdysozoa</taxon>
        <taxon>Arthropoda</taxon>
        <taxon>Crustacea</taxon>
        <taxon>Multicrustacea</taxon>
        <taxon>Malacostraca</taxon>
        <taxon>Eumalacostraca</taxon>
        <taxon>Eucarida</taxon>
        <taxon>Euphausiacea</taxon>
        <taxon>Euphausiidae</taxon>
        <taxon>Meganyctiphanes</taxon>
    </lineage>
</organism>
<feature type="non-terminal residue" evidence="1">
    <location>
        <position position="168"/>
    </location>
</feature>
<gene>
    <name evidence="1" type="ORF">MNOR_LOCUS41696</name>
</gene>
<dbReference type="Proteomes" id="UP001497623">
    <property type="component" value="Unassembled WGS sequence"/>
</dbReference>
<accession>A0AAV2SY00</accession>
<keyword evidence="2" id="KW-1185">Reference proteome</keyword>
<dbReference type="EMBL" id="CAXKWB010165301">
    <property type="protein sequence ID" value="CAL4250551.1"/>
    <property type="molecule type" value="Genomic_DNA"/>
</dbReference>
<proteinExistence type="predicted"/>